<evidence type="ECO:0000313" key="1">
    <source>
        <dbReference type="EMBL" id="KAI0510382.1"/>
    </source>
</evidence>
<dbReference type="AlphaFoldDB" id="A0A8T3BBG0"/>
<evidence type="ECO:0000313" key="2">
    <source>
        <dbReference type="Proteomes" id="UP000829196"/>
    </source>
</evidence>
<sequence length="64" mass="7418">MESIHSTKALKTRKYPQISLLGQSEAENPVFPDYVLQRRIHWTPDVSDRLPLTWRREAISGLLA</sequence>
<gene>
    <name evidence="1" type="ORF">KFK09_010983</name>
</gene>
<dbReference type="Proteomes" id="UP000829196">
    <property type="component" value="Unassembled WGS sequence"/>
</dbReference>
<keyword evidence="2" id="KW-1185">Reference proteome</keyword>
<accession>A0A8T3BBG0</accession>
<name>A0A8T3BBG0_DENNO</name>
<protein>
    <submittedName>
        <fullName evidence="1">Uncharacterized protein</fullName>
    </submittedName>
</protein>
<reference evidence="1" key="1">
    <citation type="journal article" date="2022" name="Front. Genet.">
        <title>Chromosome-Scale Assembly of the Dendrobium nobile Genome Provides Insights Into the Molecular Mechanism of the Biosynthesis of the Medicinal Active Ingredient of Dendrobium.</title>
        <authorList>
            <person name="Xu Q."/>
            <person name="Niu S.-C."/>
            <person name="Li K.-L."/>
            <person name="Zheng P.-J."/>
            <person name="Zhang X.-J."/>
            <person name="Jia Y."/>
            <person name="Liu Y."/>
            <person name="Niu Y.-X."/>
            <person name="Yu L.-H."/>
            <person name="Chen D.-F."/>
            <person name="Zhang G.-Q."/>
        </authorList>
    </citation>
    <scope>NUCLEOTIDE SEQUENCE</scope>
    <source>
        <tissue evidence="1">Leaf</tissue>
    </source>
</reference>
<organism evidence="1 2">
    <name type="scientific">Dendrobium nobile</name>
    <name type="common">Orchid</name>
    <dbReference type="NCBI Taxonomy" id="94219"/>
    <lineage>
        <taxon>Eukaryota</taxon>
        <taxon>Viridiplantae</taxon>
        <taxon>Streptophyta</taxon>
        <taxon>Embryophyta</taxon>
        <taxon>Tracheophyta</taxon>
        <taxon>Spermatophyta</taxon>
        <taxon>Magnoliopsida</taxon>
        <taxon>Liliopsida</taxon>
        <taxon>Asparagales</taxon>
        <taxon>Orchidaceae</taxon>
        <taxon>Epidendroideae</taxon>
        <taxon>Malaxideae</taxon>
        <taxon>Dendrobiinae</taxon>
        <taxon>Dendrobium</taxon>
    </lineage>
</organism>
<comment type="caution">
    <text evidence="1">The sequence shown here is derived from an EMBL/GenBank/DDBJ whole genome shotgun (WGS) entry which is preliminary data.</text>
</comment>
<dbReference type="EMBL" id="JAGYWB010000009">
    <property type="protein sequence ID" value="KAI0510382.1"/>
    <property type="molecule type" value="Genomic_DNA"/>
</dbReference>
<proteinExistence type="predicted"/>